<feature type="region of interest" description="Disordered" evidence="1">
    <location>
        <begin position="69"/>
        <end position="89"/>
    </location>
</feature>
<evidence type="ECO:0000256" key="1">
    <source>
        <dbReference type="SAM" id="MobiDB-lite"/>
    </source>
</evidence>
<evidence type="ECO:0000313" key="3">
    <source>
        <dbReference type="EMBL" id="BAK84390.1"/>
    </source>
</evidence>
<dbReference type="HOGENOM" id="CLU_144089_0_0_5"/>
<organism evidence="3 4">
    <name type="scientific">Komagataeibacter medellinensis (strain NBRC 3288 / BCRC 11682 / LMG 1693 / Kondo 51)</name>
    <name type="common">Gluconacetobacter medellinensis</name>
    <dbReference type="NCBI Taxonomy" id="634177"/>
    <lineage>
        <taxon>Bacteria</taxon>
        <taxon>Pseudomonadati</taxon>
        <taxon>Pseudomonadota</taxon>
        <taxon>Alphaproteobacteria</taxon>
        <taxon>Acetobacterales</taxon>
        <taxon>Acetobacteraceae</taxon>
        <taxon>Komagataeibacter</taxon>
    </lineage>
</organism>
<evidence type="ECO:0000256" key="2">
    <source>
        <dbReference type="SAM" id="Phobius"/>
    </source>
</evidence>
<dbReference type="EMBL" id="AP012159">
    <property type="protein sequence ID" value="BAK84390.1"/>
    <property type="molecule type" value="Genomic_DNA"/>
</dbReference>
<evidence type="ECO:0008006" key="5">
    <source>
        <dbReference type="Google" id="ProtNLM"/>
    </source>
</evidence>
<dbReference type="KEGG" id="gxy:GLX_19780"/>
<feature type="transmembrane region" description="Helical" evidence="2">
    <location>
        <begin position="93"/>
        <end position="113"/>
    </location>
</feature>
<protein>
    <recommendedName>
        <fullName evidence="5">Transmembrane protein</fullName>
    </recommendedName>
</protein>
<gene>
    <name evidence="3" type="ordered locus">GLX_19780</name>
</gene>
<keyword evidence="2" id="KW-0812">Transmembrane</keyword>
<keyword evidence="2" id="KW-1133">Transmembrane helix</keyword>
<keyword evidence="2" id="KW-0472">Membrane</keyword>
<accession>G2I0D2</accession>
<sequence length="153" mass="15833">MGGIGRQPHDHRLGTSRDQNGPVIRFYDMSRFPSAMHLHKLTASLLSASLALGIMAAAVPAAHAQPFRGGPGWHGGPPPGRGYGRGWHDHRRGGGAGLAIGSGIAGLAVGAMLGSAMAERGAVAPPPAYYPAPPPPPPPPAYYPYYYPYGGGY</sequence>
<evidence type="ECO:0000313" key="4">
    <source>
        <dbReference type="Proteomes" id="UP000009044"/>
    </source>
</evidence>
<name>G2I0D2_KOMMN</name>
<feature type="compositionally biased region" description="Gly residues" evidence="1">
    <location>
        <begin position="69"/>
        <end position="85"/>
    </location>
</feature>
<dbReference type="Proteomes" id="UP000009044">
    <property type="component" value="Chromosome"/>
</dbReference>
<dbReference type="AlphaFoldDB" id="G2I0D2"/>
<feature type="region of interest" description="Disordered" evidence="1">
    <location>
        <begin position="1"/>
        <end position="20"/>
    </location>
</feature>
<dbReference type="STRING" id="634177.GLX_19780"/>
<proteinExistence type="predicted"/>
<reference evidence="4" key="1">
    <citation type="journal article" date="2011" name="J. Bacteriol.">
        <title>Complete genome sequence of NBRC 3288, a unique cellulose-nonproducing strain of Gluconacetobacter xylinus isolated from vinegar.</title>
        <authorList>
            <person name="Ogino H."/>
            <person name="Azuma Y."/>
            <person name="Hosoyama A."/>
            <person name="Nakazawa H."/>
            <person name="Matsutani M."/>
            <person name="Hasegawa A."/>
            <person name="Otsuyama K."/>
            <person name="Matsushita K."/>
            <person name="Fujita N."/>
            <person name="Shirai M."/>
        </authorList>
    </citation>
    <scope>NUCLEOTIDE SEQUENCE [LARGE SCALE GENOMIC DNA]</scope>
    <source>
        <strain evidence="4">NBRC 3288 / BCRC 11682 / LMG 1693</strain>
    </source>
</reference>
<dbReference type="PATRIC" id="fig|634177.7.peg.2244"/>